<reference evidence="1" key="1">
    <citation type="submission" date="2021-06" db="EMBL/GenBank/DDBJ databases">
        <authorList>
            <person name="Kallberg Y."/>
            <person name="Tangrot J."/>
            <person name="Rosling A."/>
        </authorList>
    </citation>
    <scope>NUCLEOTIDE SEQUENCE</scope>
    <source>
        <strain evidence="1">MA461A</strain>
    </source>
</reference>
<accession>A0ACA9SF30</accession>
<dbReference type="EMBL" id="CAJVQC010114956">
    <property type="protein sequence ID" value="CAG8836518.1"/>
    <property type="molecule type" value="Genomic_DNA"/>
</dbReference>
<evidence type="ECO:0000313" key="2">
    <source>
        <dbReference type="Proteomes" id="UP000789920"/>
    </source>
</evidence>
<proteinExistence type="predicted"/>
<comment type="caution">
    <text evidence="1">The sequence shown here is derived from an EMBL/GenBank/DDBJ whole genome shotgun (WGS) entry which is preliminary data.</text>
</comment>
<keyword evidence="2" id="KW-1185">Reference proteome</keyword>
<gene>
    <name evidence="1" type="ORF">RPERSI_LOCUS29964</name>
</gene>
<feature type="non-terminal residue" evidence="1">
    <location>
        <position position="42"/>
    </location>
</feature>
<dbReference type="Proteomes" id="UP000789920">
    <property type="component" value="Unassembled WGS sequence"/>
</dbReference>
<evidence type="ECO:0000313" key="1">
    <source>
        <dbReference type="EMBL" id="CAG8836518.1"/>
    </source>
</evidence>
<sequence>ASIDHAVLGLGGSENIGVERVRIYPANSSVTGQDHSNHFEIP</sequence>
<feature type="non-terminal residue" evidence="1">
    <location>
        <position position="1"/>
    </location>
</feature>
<protein>
    <submittedName>
        <fullName evidence="1">12319_t:CDS:1</fullName>
    </submittedName>
</protein>
<name>A0ACA9SF30_9GLOM</name>
<organism evidence="1 2">
    <name type="scientific">Racocetra persica</name>
    <dbReference type="NCBI Taxonomy" id="160502"/>
    <lineage>
        <taxon>Eukaryota</taxon>
        <taxon>Fungi</taxon>
        <taxon>Fungi incertae sedis</taxon>
        <taxon>Mucoromycota</taxon>
        <taxon>Glomeromycotina</taxon>
        <taxon>Glomeromycetes</taxon>
        <taxon>Diversisporales</taxon>
        <taxon>Gigasporaceae</taxon>
        <taxon>Racocetra</taxon>
    </lineage>
</organism>